<evidence type="ECO:0000256" key="2">
    <source>
        <dbReference type="ARBA" id="ARBA00023002"/>
    </source>
</evidence>
<gene>
    <name evidence="4" type="ORF">ACFQPB_09085</name>
</gene>
<dbReference type="InterPro" id="IPR000674">
    <property type="entry name" value="Ald_Oxase/Xan_DH_a/b"/>
</dbReference>
<keyword evidence="1" id="KW-0500">Molybdenum</keyword>
<dbReference type="SUPFAM" id="SSF54665">
    <property type="entry name" value="CO dehydrogenase molybdoprotein N-domain-like"/>
    <property type="match status" value="1"/>
</dbReference>
<keyword evidence="2" id="KW-0560">Oxidoreductase</keyword>
<dbReference type="Pfam" id="PF20256">
    <property type="entry name" value="MoCoBD_2"/>
    <property type="match status" value="2"/>
</dbReference>
<dbReference type="Pfam" id="PF01315">
    <property type="entry name" value="Ald_Xan_dh_C"/>
    <property type="match status" value="1"/>
</dbReference>
<dbReference type="Gene3D" id="3.90.1170.50">
    <property type="entry name" value="Aldehyde oxidase/xanthine dehydrogenase, a/b hammerhead"/>
    <property type="match status" value="1"/>
</dbReference>
<dbReference type="InterPro" id="IPR037165">
    <property type="entry name" value="AldOxase/xan_DH_Mopterin-bd_sf"/>
</dbReference>
<dbReference type="InterPro" id="IPR016208">
    <property type="entry name" value="Ald_Oxase/xanthine_DH-like"/>
</dbReference>
<reference evidence="5" key="1">
    <citation type="journal article" date="2019" name="Int. J. Syst. Evol. Microbiol.">
        <title>The Global Catalogue of Microorganisms (GCM) 10K type strain sequencing project: providing services to taxonomists for standard genome sequencing and annotation.</title>
        <authorList>
            <consortium name="The Broad Institute Genomics Platform"/>
            <consortium name="The Broad Institute Genome Sequencing Center for Infectious Disease"/>
            <person name="Wu L."/>
            <person name="Ma J."/>
        </authorList>
    </citation>
    <scope>NUCLEOTIDE SEQUENCE [LARGE SCALE GENOMIC DNA]</scope>
    <source>
        <strain evidence="5">CGMCC 1.12371</strain>
    </source>
</reference>
<dbReference type="RefSeq" id="WP_382222118.1">
    <property type="nucleotide sequence ID" value="NZ_JBHTCA010000005.1"/>
</dbReference>
<dbReference type="Pfam" id="PF02738">
    <property type="entry name" value="MoCoBD_1"/>
    <property type="match status" value="1"/>
</dbReference>
<evidence type="ECO:0000259" key="3">
    <source>
        <dbReference type="SMART" id="SM01008"/>
    </source>
</evidence>
<evidence type="ECO:0000313" key="4">
    <source>
        <dbReference type="EMBL" id="MFC7409012.1"/>
    </source>
</evidence>
<evidence type="ECO:0000313" key="5">
    <source>
        <dbReference type="Proteomes" id="UP001596501"/>
    </source>
</evidence>
<accession>A0ABW2QLH5</accession>
<dbReference type="SUPFAM" id="SSF56003">
    <property type="entry name" value="Molybdenum cofactor-binding domain"/>
    <property type="match status" value="1"/>
</dbReference>
<dbReference type="InterPro" id="IPR008274">
    <property type="entry name" value="AldOxase/xan_DH_MoCoBD1"/>
</dbReference>
<proteinExistence type="predicted"/>
<protein>
    <submittedName>
        <fullName evidence="4">Xanthine dehydrogenase family protein molybdopterin-binding subunit</fullName>
    </submittedName>
</protein>
<dbReference type="Gene3D" id="3.30.365.10">
    <property type="entry name" value="Aldehyde oxidase/xanthine dehydrogenase, molybdopterin binding domain"/>
    <property type="match status" value="5"/>
</dbReference>
<name>A0ABW2QLH5_9BURK</name>
<sequence>MNALSHPATPPSAPLARVEDRRLLTGQGRYVHDVVRPGMLFAAFVRSMHAHASIQALDLEAARASEGVVAVFDGAALAGLRLPGANPLWPVSDGHRASLLPTDTATSVGQPLAVVVARSARAAALAAEVVWADGEALPAQTDLGAQGSVVSELVCRAGAPSADIAAVCVTVAHTQPRVLAFAMEPRAVVAEWDEAAQSLCVWLGTQTPSRARGDIASVLNLPVAQVRVIAPDVGGAFGAKSSLTPEELVVAWLARELKACVKWTASRSEEFTSGVHGRGAQLQGSLALGADGRFEHLQAALRFPVGAWLPFSALVPSRNAARILPGPYRVAGVDITSSAETSNAAAVNIYRGAGRPEAALLMERLVERAARALRMDPIELRRRNLITAKDMPFATLTGETLDAGDYRAALDHACEAFGYAAERARQAERRAAGEWVGIGAALYIEPCGQGWESARVTLRADGSVRVASGSSAQGQGHETSYAAIAAQALGVAPERIEVAHGDTATCPEGIGALASRSMAIGGSAVLLAAQDAARRRDAGEALPLTAEHIYTAPAEAWSYGCVIARLHIDRDTGKPTIERIVWADDAGHIVSPQLAQGQLLGGMAQGIGQALFERLVYDAEGQLVTGSLMDYAVPRADDMPPLDAVDLVGLHQPTQANALGAKGVGEAGCIGVPAALLNAAADALSPVGEVDLDFPLTAERLWRATQSPFSKVAP</sequence>
<dbReference type="Proteomes" id="UP001596501">
    <property type="component" value="Unassembled WGS sequence"/>
</dbReference>
<dbReference type="PANTHER" id="PTHR11908">
    <property type="entry name" value="XANTHINE DEHYDROGENASE"/>
    <property type="match status" value="1"/>
</dbReference>
<dbReference type="InterPro" id="IPR036856">
    <property type="entry name" value="Ald_Oxase/Xan_DH_a/b_sf"/>
</dbReference>
<evidence type="ECO:0000256" key="1">
    <source>
        <dbReference type="ARBA" id="ARBA00022505"/>
    </source>
</evidence>
<feature type="domain" description="Aldehyde oxidase/xanthine dehydrogenase a/b hammerhead" evidence="3">
    <location>
        <begin position="25"/>
        <end position="138"/>
    </location>
</feature>
<dbReference type="PANTHER" id="PTHR11908:SF132">
    <property type="entry name" value="ALDEHYDE OXIDASE 1-RELATED"/>
    <property type="match status" value="1"/>
</dbReference>
<keyword evidence="5" id="KW-1185">Reference proteome</keyword>
<dbReference type="SMART" id="SM01008">
    <property type="entry name" value="Ald_Xan_dh_C"/>
    <property type="match status" value="1"/>
</dbReference>
<dbReference type="EMBL" id="JBHTCA010000005">
    <property type="protein sequence ID" value="MFC7409012.1"/>
    <property type="molecule type" value="Genomic_DNA"/>
</dbReference>
<comment type="caution">
    <text evidence="4">The sequence shown here is derived from an EMBL/GenBank/DDBJ whole genome shotgun (WGS) entry which is preliminary data.</text>
</comment>
<dbReference type="InterPro" id="IPR046867">
    <property type="entry name" value="AldOxase/xan_DH_MoCoBD2"/>
</dbReference>
<organism evidence="4 5">
    <name type="scientific">Hydrogenophaga atypica</name>
    <dbReference type="NCBI Taxonomy" id="249409"/>
    <lineage>
        <taxon>Bacteria</taxon>
        <taxon>Pseudomonadati</taxon>
        <taxon>Pseudomonadota</taxon>
        <taxon>Betaproteobacteria</taxon>
        <taxon>Burkholderiales</taxon>
        <taxon>Comamonadaceae</taxon>
        <taxon>Hydrogenophaga</taxon>
    </lineage>
</organism>